<evidence type="ECO:0000313" key="1">
    <source>
        <dbReference type="EMBL" id="KAJ5088923.1"/>
    </source>
</evidence>
<organism evidence="1 2">
    <name type="scientific">Penicillium angulare</name>
    <dbReference type="NCBI Taxonomy" id="116970"/>
    <lineage>
        <taxon>Eukaryota</taxon>
        <taxon>Fungi</taxon>
        <taxon>Dikarya</taxon>
        <taxon>Ascomycota</taxon>
        <taxon>Pezizomycotina</taxon>
        <taxon>Eurotiomycetes</taxon>
        <taxon>Eurotiomycetidae</taxon>
        <taxon>Eurotiales</taxon>
        <taxon>Aspergillaceae</taxon>
        <taxon>Penicillium</taxon>
    </lineage>
</organism>
<evidence type="ECO:0000313" key="2">
    <source>
        <dbReference type="Proteomes" id="UP001149165"/>
    </source>
</evidence>
<keyword evidence="2" id="KW-1185">Reference proteome</keyword>
<proteinExistence type="predicted"/>
<dbReference type="AlphaFoldDB" id="A0A9W9EVQ9"/>
<name>A0A9W9EVQ9_9EURO</name>
<gene>
    <name evidence="1" type="ORF">N7456_012539</name>
</gene>
<dbReference type="EMBL" id="JAPQKH010000007">
    <property type="protein sequence ID" value="KAJ5088923.1"/>
    <property type="molecule type" value="Genomic_DNA"/>
</dbReference>
<sequence>MEAVGAVSSVFAIYNQLELCGKRLHRLKHNFRIAKEEVNLLTDEVSACQALFGIFRHVSRPLENRVMQLARQEKLEETLQSQAAFAYQQISEITSKLEPLRKQSNANRFDQFIAKLRWHWTKDDIQLPLLTLASVKISLTAFTCLLFLDSCLANMKRPSLSEAEIRSLKTQM</sequence>
<reference evidence="1" key="1">
    <citation type="submission" date="2022-11" db="EMBL/GenBank/DDBJ databases">
        <authorList>
            <person name="Petersen C."/>
        </authorList>
    </citation>
    <scope>NUCLEOTIDE SEQUENCE</scope>
    <source>
        <strain evidence="1">IBT 30069</strain>
    </source>
</reference>
<comment type="caution">
    <text evidence="1">The sequence shown here is derived from an EMBL/GenBank/DDBJ whole genome shotgun (WGS) entry which is preliminary data.</text>
</comment>
<dbReference type="OrthoDB" id="4358066at2759"/>
<dbReference type="Proteomes" id="UP001149165">
    <property type="component" value="Unassembled WGS sequence"/>
</dbReference>
<reference evidence="1" key="2">
    <citation type="journal article" date="2023" name="IMA Fungus">
        <title>Comparative genomic study of the Penicillium genus elucidates a diverse pangenome and 15 lateral gene transfer events.</title>
        <authorList>
            <person name="Petersen C."/>
            <person name="Sorensen T."/>
            <person name="Nielsen M.R."/>
            <person name="Sondergaard T.E."/>
            <person name="Sorensen J.L."/>
            <person name="Fitzpatrick D.A."/>
            <person name="Frisvad J.C."/>
            <person name="Nielsen K.L."/>
        </authorList>
    </citation>
    <scope>NUCLEOTIDE SEQUENCE</scope>
    <source>
        <strain evidence="1">IBT 30069</strain>
    </source>
</reference>
<accession>A0A9W9EVQ9</accession>
<protein>
    <submittedName>
        <fullName evidence="1">Uncharacterized protein</fullName>
    </submittedName>
</protein>